<evidence type="ECO:0000256" key="7">
    <source>
        <dbReference type="ARBA" id="ARBA00022642"/>
    </source>
</evidence>
<proteinExistence type="inferred from homology"/>
<feature type="domain" description="FAD-dependent oxidoreductase 2 FAD-binding" evidence="12">
    <location>
        <begin position="3"/>
        <end position="71"/>
    </location>
</feature>
<keyword evidence="7" id="KW-0662">Pyridine nucleotide biosynthesis</keyword>
<name>A0A1M5X286_9CLOT</name>
<evidence type="ECO:0000256" key="5">
    <source>
        <dbReference type="ARBA" id="ARBA00021901"/>
    </source>
</evidence>
<gene>
    <name evidence="13" type="ORF">SAMN02745207_03279</name>
</gene>
<dbReference type="InterPro" id="IPR027477">
    <property type="entry name" value="Succ_DH/fumarate_Rdtase_cat_sf"/>
</dbReference>
<evidence type="ECO:0000256" key="4">
    <source>
        <dbReference type="ARBA" id="ARBA00012173"/>
    </source>
</evidence>
<evidence type="ECO:0000256" key="6">
    <source>
        <dbReference type="ARBA" id="ARBA00022630"/>
    </source>
</evidence>
<dbReference type="EC" id="1.4.3.16" evidence="4"/>
<evidence type="ECO:0000256" key="8">
    <source>
        <dbReference type="ARBA" id="ARBA00022827"/>
    </source>
</evidence>
<accession>A0A1M5X286</accession>
<keyword evidence="6" id="KW-0285">Flavoprotein</keyword>
<comment type="similarity">
    <text evidence="3">Belongs to the FAD-dependent oxidoreductase 2 family. NadB subfamily.</text>
</comment>
<dbReference type="EMBL" id="FQXM01000022">
    <property type="protein sequence ID" value="SHH93658.1"/>
    <property type="molecule type" value="Genomic_DNA"/>
</dbReference>
<evidence type="ECO:0000256" key="9">
    <source>
        <dbReference type="ARBA" id="ARBA00023002"/>
    </source>
</evidence>
<dbReference type="UniPathway" id="UPA00253">
    <property type="reaction ID" value="UER00326"/>
</dbReference>
<dbReference type="SUPFAM" id="SSF56425">
    <property type="entry name" value="Succinate dehydrogenase/fumarate reductase flavoprotein, catalytic domain"/>
    <property type="match status" value="1"/>
</dbReference>
<dbReference type="GO" id="GO:0033765">
    <property type="term" value="F:steroid dehydrogenase activity, acting on the CH-CH group of donors"/>
    <property type="evidence" value="ECO:0007669"/>
    <property type="project" value="UniProtKB-ARBA"/>
</dbReference>
<keyword evidence="9" id="KW-0560">Oxidoreductase</keyword>
<keyword evidence="14" id="KW-1185">Reference proteome</keyword>
<dbReference type="Gene3D" id="3.50.50.60">
    <property type="entry name" value="FAD/NAD(P)-binding domain"/>
    <property type="match status" value="1"/>
</dbReference>
<evidence type="ECO:0000313" key="13">
    <source>
        <dbReference type="EMBL" id="SHH93658.1"/>
    </source>
</evidence>
<dbReference type="Pfam" id="PF00890">
    <property type="entry name" value="FAD_binding_2"/>
    <property type="match status" value="1"/>
</dbReference>
<dbReference type="PANTHER" id="PTHR42716">
    <property type="entry name" value="L-ASPARTATE OXIDASE"/>
    <property type="match status" value="1"/>
</dbReference>
<dbReference type="STRING" id="1121316.SAMN02745207_03279"/>
<sequence>MERFPVIYKECLKRNIDITKDKIPVIPAQHFLMGGIKEDEYSKTSMENLYACGEVSCTGVHGANRLASNSLLEALVFSNRAAENINNVIQGVQLQHYRKKFQVRLF</sequence>
<evidence type="ECO:0000256" key="2">
    <source>
        <dbReference type="ARBA" id="ARBA00004950"/>
    </source>
</evidence>
<comment type="catalytic activity">
    <reaction evidence="11">
        <text>L-aspartate + O2 = iminosuccinate + H2O2</text>
        <dbReference type="Rhea" id="RHEA:25876"/>
        <dbReference type="ChEBI" id="CHEBI:15379"/>
        <dbReference type="ChEBI" id="CHEBI:16240"/>
        <dbReference type="ChEBI" id="CHEBI:29991"/>
        <dbReference type="ChEBI" id="CHEBI:77875"/>
        <dbReference type="EC" id="1.4.3.16"/>
    </reaction>
    <physiologicalReaction direction="left-to-right" evidence="11">
        <dbReference type="Rhea" id="RHEA:25877"/>
    </physiologicalReaction>
</comment>
<dbReference type="Proteomes" id="UP000184447">
    <property type="component" value="Unassembled WGS sequence"/>
</dbReference>
<comment type="pathway">
    <text evidence="2">Cofactor biosynthesis; NAD(+) biosynthesis; iminoaspartate from L-aspartate (oxidase route): step 1/1.</text>
</comment>
<organism evidence="13 14">
    <name type="scientific">Clostridium grantii DSM 8605</name>
    <dbReference type="NCBI Taxonomy" id="1121316"/>
    <lineage>
        <taxon>Bacteria</taxon>
        <taxon>Bacillati</taxon>
        <taxon>Bacillota</taxon>
        <taxon>Clostridia</taxon>
        <taxon>Eubacteriales</taxon>
        <taxon>Clostridiaceae</taxon>
        <taxon>Clostridium</taxon>
    </lineage>
</organism>
<dbReference type="InterPro" id="IPR005288">
    <property type="entry name" value="NadB"/>
</dbReference>
<keyword evidence="8" id="KW-0274">FAD</keyword>
<evidence type="ECO:0000259" key="12">
    <source>
        <dbReference type="Pfam" id="PF00890"/>
    </source>
</evidence>
<reference evidence="13 14" key="1">
    <citation type="submission" date="2016-11" db="EMBL/GenBank/DDBJ databases">
        <authorList>
            <person name="Jaros S."/>
            <person name="Januszkiewicz K."/>
            <person name="Wedrychowicz H."/>
        </authorList>
    </citation>
    <scope>NUCLEOTIDE SEQUENCE [LARGE SCALE GENOMIC DNA]</scope>
    <source>
        <strain evidence="13 14">DSM 8605</strain>
    </source>
</reference>
<dbReference type="InterPro" id="IPR003953">
    <property type="entry name" value="FAD-dep_OxRdtase_2_FAD-bd"/>
</dbReference>
<dbReference type="InterPro" id="IPR036188">
    <property type="entry name" value="FAD/NAD-bd_sf"/>
</dbReference>
<evidence type="ECO:0000256" key="3">
    <source>
        <dbReference type="ARBA" id="ARBA00008562"/>
    </source>
</evidence>
<dbReference type="GO" id="GO:0008734">
    <property type="term" value="F:L-aspartate oxidase activity"/>
    <property type="evidence" value="ECO:0007669"/>
    <property type="project" value="UniProtKB-EC"/>
</dbReference>
<evidence type="ECO:0000313" key="14">
    <source>
        <dbReference type="Proteomes" id="UP000184447"/>
    </source>
</evidence>
<protein>
    <recommendedName>
        <fullName evidence="5">L-aspartate oxidase</fullName>
        <ecNumber evidence="4">1.4.3.16</ecNumber>
    </recommendedName>
    <alternativeName>
        <fullName evidence="10">Quinolinate synthase B</fullName>
    </alternativeName>
</protein>
<dbReference type="PANTHER" id="PTHR42716:SF2">
    <property type="entry name" value="L-ASPARTATE OXIDASE, CHLOROPLASTIC"/>
    <property type="match status" value="1"/>
</dbReference>
<evidence type="ECO:0000256" key="10">
    <source>
        <dbReference type="ARBA" id="ARBA00030386"/>
    </source>
</evidence>
<dbReference type="SUPFAM" id="SSF51905">
    <property type="entry name" value="FAD/NAD(P)-binding domain"/>
    <property type="match status" value="1"/>
</dbReference>
<comment type="cofactor">
    <cofactor evidence="1">
        <name>FAD</name>
        <dbReference type="ChEBI" id="CHEBI:57692"/>
    </cofactor>
</comment>
<evidence type="ECO:0000256" key="1">
    <source>
        <dbReference type="ARBA" id="ARBA00001974"/>
    </source>
</evidence>
<dbReference type="AlphaFoldDB" id="A0A1M5X286"/>
<dbReference type="GO" id="GO:0034628">
    <property type="term" value="P:'de novo' NAD+ biosynthetic process from L-aspartate"/>
    <property type="evidence" value="ECO:0007669"/>
    <property type="project" value="TreeGrafter"/>
</dbReference>
<evidence type="ECO:0000256" key="11">
    <source>
        <dbReference type="ARBA" id="ARBA00048305"/>
    </source>
</evidence>